<dbReference type="RefSeq" id="WP_208465854.1">
    <property type="nucleotide sequence ID" value="NZ_JAGFNS010000002.1"/>
</dbReference>
<protein>
    <recommendedName>
        <fullName evidence="3">Protein kinase domain-containing protein</fullName>
    </recommendedName>
</protein>
<evidence type="ECO:0008006" key="3">
    <source>
        <dbReference type="Google" id="ProtNLM"/>
    </source>
</evidence>
<dbReference type="SUPFAM" id="SSF56112">
    <property type="entry name" value="Protein kinase-like (PK-like)"/>
    <property type="match status" value="1"/>
</dbReference>
<comment type="caution">
    <text evidence="1">The sequence shown here is derived from an EMBL/GenBank/DDBJ whole genome shotgun (WGS) entry which is preliminary data.</text>
</comment>
<dbReference type="InterPro" id="IPR011009">
    <property type="entry name" value="Kinase-like_dom_sf"/>
</dbReference>
<keyword evidence="2" id="KW-1185">Reference proteome</keyword>
<sequence length="517" mass="57050">MISVVAPAGYRWDPTGRVAAGIRDLIGERLAARPPHAAVVVDRLLHLTGDYRLAALFLRPDTPDSIVRLCERLAATADPHDRARLQHELGRQRFARPGTATVVLAGDLEQVLTAPDGTTCAYVPDPTQQDTVRALLHDFGTGLSEFVESQHEVPGPNARIRQGIVKSWYLPDGTRVVSKRANPAKPGRFAREQRAYHDLATRLAGSVTFGRSRQLQLAPLLATIRDGTTGRVYAIWRWVPGNTVEAMLTAPGDHRPLLHDYRDLMDALLDRGVLWGDLSPRNILVHGGTYHLVDFEKTHVIDDIPVPHPQRVAYCRGQVGIEELGVLCPPEELRACLYGYFDPDSWHLNDSGPVPFPPRPEVTAVLAGRGITTPGLGEYNRVDRQIWQVRAPDRDPLSGKIRYPGLVNFRVEHYLSCAGHDDPGDYDRKATEILIAAREHGCFDATVHALTVFVDEVERQFVTAEVADLLAGNDTEPVTPPYAAIRAFTDCIDVLDAARPDPGRFQAACATLLKELP</sequence>
<name>A0ABS3UEI1_9ACTN</name>
<gene>
    <name evidence="1" type="ORF">J5X75_03770</name>
</gene>
<accession>A0ABS3UEI1</accession>
<dbReference type="Proteomes" id="UP000679690">
    <property type="component" value="Unassembled WGS sequence"/>
</dbReference>
<dbReference type="EMBL" id="JAGFNS010000002">
    <property type="protein sequence ID" value="MBO3736636.1"/>
    <property type="molecule type" value="Genomic_DNA"/>
</dbReference>
<reference evidence="1 2" key="1">
    <citation type="submission" date="2021-03" db="EMBL/GenBank/DDBJ databases">
        <title>Actinoplanes flavus sp. nov., a novel actinomycete isolated from Coconut Palm rhizosphere soil.</title>
        <authorList>
            <person name="Luo X."/>
        </authorList>
    </citation>
    <scope>NUCLEOTIDE SEQUENCE [LARGE SCALE GENOMIC DNA]</scope>
    <source>
        <strain evidence="1 2">NEAU-H7</strain>
    </source>
</reference>
<proteinExistence type="predicted"/>
<evidence type="ECO:0000313" key="1">
    <source>
        <dbReference type="EMBL" id="MBO3736636.1"/>
    </source>
</evidence>
<organism evidence="1 2">
    <name type="scientific">Actinoplanes flavus</name>
    <dbReference type="NCBI Taxonomy" id="2820290"/>
    <lineage>
        <taxon>Bacteria</taxon>
        <taxon>Bacillati</taxon>
        <taxon>Actinomycetota</taxon>
        <taxon>Actinomycetes</taxon>
        <taxon>Micromonosporales</taxon>
        <taxon>Micromonosporaceae</taxon>
        <taxon>Actinoplanes</taxon>
    </lineage>
</organism>
<evidence type="ECO:0000313" key="2">
    <source>
        <dbReference type="Proteomes" id="UP000679690"/>
    </source>
</evidence>